<comment type="caution">
    <text evidence="2">The sequence shown here is derived from an EMBL/GenBank/DDBJ whole genome shotgun (WGS) entry which is preliminary data.</text>
</comment>
<evidence type="ECO:0000313" key="2">
    <source>
        <dbReference type="EMBL" id="CAF1681771.1"/>
    </source>
</evidence>
<name>A0A816H2C2_ADIRI</name>
<dbReference type="AlphaFoldDB" id="A0A816H2C2"/>
<feature type="region of interest" description="Disordered" evidence="1">
    <location>
        <begin position="31"/>
        <end position="57"/>
    </location>
</feature>
<dbReference type="EMBL" id="CAJNOR010015278">
    <property type="protein sequence ID" value="CAF1681771.1"/>
    <property type="molecule type" value="Genomic_DNA"/>
</dbReference>
<evidence type="ECO:0000256" key="1">
    <source>
        <dbReference type="SAM" id="MobiDB-lite"/>
    </source>
</evidence>
<accession>A0A816H2C2</accession>
<proteinExistence type="predicted"/>
<evidence type="ECO:0000313" key="3">
    <source>
        <dbReference type="Proteomes" id="UP000663828"/>
    </source>
</evidence>
<sequence length="130" mass="15481">MWYPPQQQQHHPHQNQQQRWLRYNQHLSSQQHQQSCSTTSYYCTSNEPSTTNRTTNTYVGLRNDENEAFNQYHSNRADDVYVKVIQLNESFSMQVDRLDQSDDCYLEIFMRAITAPLYCVLLEQPSNDKI</sequence>
<feature type="compositionally biased region" description="Low complexity" evidence="1">
    <location>
        <begin position="31"/>
        <end position="45"/>
    </location>
</feature>
<reference evidence="2" key="1">
    <citation type="submission" date="2021-02" db="EMBL/GenBank/DDBJ databases">
        <authorList>
            <person name="Nowell W R."/>
        </authorList>
    </citation>
    <scope>NUCLEOTIDE SEQUENCE</scope>
</reference>
<keyword evidence="3" id="KW-1185">Reference proteome</keyword>
<protein>
    <submittedName>
        <fullName evidence="2">Uncharacterized protein</fullName>
    </submittedName>
</protein>
<feature type="compositionally biased region" description="Polar residues" evidence="1">
    <location>
        <begin position="46"/>
        <end position="57"/>
    </location>
</feature>
<organism evidence="2 3">
    <name type="scientific">Adineta ricciae</name>
    <name type="common">Rotifer</name>
    <dbReference type="NCBI Taxonomy" id="249248"/>
    <lineage>
        <taxon>Eukaryota</taxon>
        <taxon>Metazoa</taxon>
        <taxon>Spiralia</taxon>
        <taxon>Gnathifera</taxon>
        <taxon>Rotifera</taxon>
        <taxon>Eurotatoria</taxon>
        <taxon>Bdelloidea</taxon>
        <taxon>Adinetida</taxon>
        <taxon>Adinetidae</taxon>
        <taxon>Adineta</taxon>
    </lineage>
</organism>
<gene>
    <name evidence="2" type="ORF">XAT740_LOCUS60729</name>
</gene>
<dbReference type="Proteomes" id="UP000663828">
    <property type="component" value="Unassembled WGS sequence"/>
</dbReference>